<protein>
    <submittedName>
        <fullName evidence="1">Uncharacterized protein</fullName>
    </submittedName>
</protein>
<dbReference type="AlphaFoldDB" id="A0A0V1N3E2"/>
<sequence>MSYPSLNGTEFRRQAFLESTASPWVADGKSAAEEVSLQMSVFRVDKVADNLGVPFAFASSPVERAVLEIDTGDCITASGAPTTKMIQLAPFSASLGSLRSLRTLWLVGSVLHLISELINLHLQIR</sequence>
<keyword evidence="2" id="KW-1185">Reference proteome</keyword>
<evidence type="ECO:0000313" key="2">
    <source>
        <dbReference type="Proteomes" id="UP000054843"/>
    </source>
</evidence>
<name>A0A0V1N3E2_9BILA</name>
<dbReference type="EMBL" id="JYDO01000012">
    <property type="protein sequence ID" value="KRZ78521.1"/>
    <property type="molecule type" value="Genomic_DNA"/>
</dbReference>
<evidence type="ECO:0000313" key="1">
    <source>
        <dbReference type="EMBL" id="KRZ78521.1"/>
    </source>
</evidence>
<gene>
    <name evidence="1" type="ORF">T10_3927</name>
</gene>
<dbReference type="Proteomes" id="UP000054843">
    <property type="component" value="Unassembled WGS sequence"/>
</dbReference>
<comment type="caution">
    <text evidence="1">The sequence shown here is derived from an EMBL/GenBank/DDBJ whole genome shotgun (WGS) entry which is preliminary data.</text>
</comment>
<accession>A0A0V1N3E2</accession>
<proteinExistence type="predicted"/>
<organism evidence="1 2">
    <name type="scientific">Trichinella papuae</name>
    <dbReference type="NCBI Taxonomy" id="268474"/>
    <lineage>
        <taxon>Eukaryota</taxon>
        <taxon>Metazoa</taxon>
        <taxon>Ecdysozoa</taxon>
        <taxon>Nematoda</taxon>
        <taxon>Enoplea</taxon>
        <taxon>Dorylaimia</taxon>
        <taxon>Trichinellida</taxon>
        <taxon>Trichinellidae</taxon>
        <taxon>Trichinella</taxon>
    </lineage>
</organism>
<reference evidence="1 2" key="1">
    <citation type="submission" date="2015-01" db="EMBL/GenBank/DDBJ databases">
        <title>Evolution of Trichinella species and genotypes.</title>
        <authorList>
            <person name="Korhonen P.K."/>
            <person name="Edoardo P."/>
            <person name="Giuseppe L.R."/>
            <person name="Gasser R.B."/>
        </authorList>
    </citation>
    <scope>NUCLEOTIDE SEQUENCE [LARGE SCALE GENOMIC DNA]</scope>
    <source>
        <strain evidence="1">ISS1980</strain>
    </source>
</reference>